<dbReference type="SUPFAM" id="SSF53686">
    <property type="entry name" value="Tryptophan synthase beta subunit-like PLP-dependent enzymes"/>
    <property type="match status" value="1"/>
</dbReference>
<accession>A0A4R3V513</accession>
<comment type="similarity">
    <text evidence="2">Belongs to the ACC deaminase/D-cysteine desulfhydrase family.</text>
</comment>
<dbReference type="PANTHER" id="PTHR43780:SF2">
    <property type="entry name" value="1-AMINOCYCLOPROPANE-1-CARBOXYLATE DEAMINASE-RELATED"/>
    <property type="match status" value="1"/>
</dbReference>
<dbReference type="InterPro" id="IPR027278">
    <property type="entry name" value="ACCD_DCysDesulf"/>
</dbReference>
<sequence>MKHLSVDFPPRISLSGPSPLIPLERLSAVLGLDIFIKREDLGAIGGGGNKLRKLECLVAEANARGCDTLITFGALQSNHARMVAAVAARQGLNCELVLSRKVPRQGLHYEQGGNLALDRIFGASLHVLSANEDAIAFAGMRAGKLAAEGHEAYIIPFGGSDALGAIAYSDCVRELLEQARNIGIDFDHLYHGSGSGGTQAGLVLGAELYASNVLVQGISVLHQEAPLTAIVEEILKKARDRLGVNAPDAVSPILVDSAFVGPGYGIPDARTLEAIEVMARTEGVILDPVYTGKAFAGLLDHVRRGRVKKGEKIVFLHTGGVPGLFAYADAFGPAV</sequence>
<dbReference type="PIRSF" id="PIRSF006278">
    <property type="entry name" value="ACCD_DCysDesulf"/>
    <property type="match status" value="1"/>
</dbReference>
<keyword evidence="3 5" id="KW-0663">Pyridoxal phosphate</keyword>
<dbReference type="OrthoDB" id="9801249at2"/>
<evidence type="ECO:0000259" key="6">
    <source>
        <dbReference type="Pfam" id="PF00291"/>
    </source>
</evidence>
<evidence type="ECO:0000256" key="4">
    <source>
        <dbReference type="PIRSR" id="PIRSR006278-1"/>
    </source>
</evidence>
<dbReference type="EMBL" id="SMBX01000005">
    <property type="protein sequence ID" value="TCU98367.1"/>
    <property type="molecule type" value="Genomic_DNA"/>
</dbReference>
<dbReference type="Pfam" id="PF00291">
    <property type="entry name" value="PALP"/>
    <property type="match status" value="1"/>
</dbReference>
<reference evidence="7 8" key="1">
    <citation type="submission" date="2019-03" db="EMBL/GenBank/DDBJ databases">
        <title>Genomic Encyclopedia of Type Strains, Phase IV (KMG-IV): sequencing the most valuable type-strain genomes for metagenomic binning, comparative biology and taxonomic classification.</title>
        <authorList>
            <person name="Goeker M."/>
        </authorList>
    </citation>
    <scope>NUCLEOTIDE SEQUENCE [LARGE SCALE GENOMIC DNA]</scope>
    <source>
        <strain evidence="7 8">DSM 100048</strain>
    </source>
</reference>
<feature type="domain" description="Tryptophan synthase beta chain-like PALP" evidence="6">
    <location>
        <begin position="16"/>
        <end position="319"/>
    </location>
</feature>
<dbReference type="Proteomes" id="UP000294692">
    <property type="component" value="Unassembled WGS sequence"/>
</dbReference>
<dbReference type="PANTHER" id="PTHR43780">
    <property type="entry name" value="1-AMINOCYCLOPROPANE-1-CARBOXYLATE DEAMINASE-RELATED"/>
    <property type="match status" value="1"/>
</dbReference>
<organism evidence="7 8">
    <name type="scientific">Paracandidimonas soli</name>
    <dbReference type="NCBI Taxonomy" id="1917182"/>
    <lineage>
        <taxon>Bacteria</taxon>
        <taxon>Pseudomonadati</taxon>
        <taxon>Pseudomonadota</taxon>
        <taxon>Betaproteobacteria</taxon>
        <taxon>Burkholderiales</taxon>
        <taxon>Alcaligenaceae</taxon>
        <taxon>Paracandidimonas</taxon>
    </lineage>
</organism>
<feature type="modified residue" description="N6-(pyridoxal phosphate)lysine" evidence="5">
    <location>
        <position position="50"/>
    </location>
</feature>
<comment type="caution">
    <text evidence="7">The sequence shown here is derived from an EMBL/GenBank/DDBJ whole genome shotgun (WGS) entry which is preliminary data.</text>
</comment>
<evidence type="ECO:0000256" key="5">
    <source>
        <dbReference type="PIRSR" id="PIRSR006278-2"/>
    </source>
</evidence>
<evidence type="ECO:0000256" key="3">
    <source>
        <dbReference type="ARBA" id="ARBA00022898"/>
    </source>
</evidence>
<dbReference type="InterPro" id="IPR001926">
    <property type="entry name" value="TrpB-like_PALP"/>
</dbReference>
<dbReference type="GO" id="GO:0019148">
    <property type="term" value="F:D-cysteine desulfhydrase activity"/>
    <property type="evidence" value="ECO:0007669"/>
    <property type="project" value="TreeGrafter"/>
</dbReference>
<proteinExistence type="inferred from homology"/>
<protein>
    <submittedName>
        <fullName evidence="7">D-cysteine desulfhydrase</fullName>
    </submittedName>
</protein>
<dbReference type="Gene3D" id="3.40.50.1100">
    <property type="match status" value="2"/>
</dbReference>
<comment type="cofactor">
    <cofactor evidence="1">
        <name>pyridoxal 5'-phosphate</name>
        <dbReference type="ChEBI" id="CHEBI:597326"/>
    </cofactor>
</comment>
<evidence type="ECO:0000313" key="8">
    <source>
        <dbReference type="Proteomes" id="UP000294692"/>
    </source>
</evidence>
<evidence type="ECO:0000313" key="7">
    <source>
        <dbReference type="EMBL" id="TCU98367.1"/>
    </source>
</evidence>
<evidence type="ECO:0000256" key="2">
    <source>
        <dbReference type="ARBA" id="ARBA00008639"/>
    </source>
</evidence>
<dbReference type="InterPro" id="IPR036052">
    <property type="entry name" value="TrpB-like_PALP_sf"/>
</dbReference>
<gene>
    <name evidence="7" type="ORF">EV686_10564</name>
</gene>
<keyword evidence="8" id="KW-1185">Reference proteome</keyword>
<feature type="active site" description="Nucleophile" evidence="4">
    <location>
        <position position="77"/>
    </location>
</feature>
<dbReference type="AlphaFoldDB" id="A0A4R3V513"/>
<name>A0A4R3V513_9BURK</name>
<evidence type="ECO:0000256" key="1">
    <source>
        <dbReference type="ARBA" id="ARBA00001933"/>
    </source>
</evidence>